<sequence length="46" mass="5189">MLPPIWRYSLCNLVACDSSEKSKAPQSNSRTTRGQVLGAWRPARQQ</sequence>
<gene>
    <name evidence="2" type="ORF">CABS02_12148</name>
</gene>
<dbReference type="EMBL" id="SDAQ01000114">
    <property type="protein sequence ID" value="KAI3537487.1"/>
    <property type="molecule type" value="Genomic_DNA"/>
</dbReference>
<comment type="caution">
    <text evidence="2">The sequence shown here is derived from an EMBL/GenBank/DDBJ whole genome shotgun (WGS) entry which is preliminary data.</text>
</comment>
<name>A0A9P9X592_9PEZI</name>
<organism evidence="2 3">
    <name type="scientific">Colletotrichum abscissum</name>
    <dbReference type="NCBI Taxonomy" id="1671311"/>
    <lineage>
        <taxon>Eukaryota</taxon>
        <taxon>Fungi</taxon>
        <taxon>Dikarya</taxon>
        <taxon>Ascomycota</taxon>
        <taxon>Pezizomycotina</taxon>
        <taxon>Sordariomycetes</taxon>
        <taxon>Hypocreomycetidae</taxon>
        <taxon>Glomerellales</taxon>
        <taxon>Glomerellaceae</taxon>
        <taxon>Colletotrichum</taxon>
        <taxon>Colletotrichum acutatum species complex</taxon>
    </lineage>
</organism>
<evidence type="ECO:0000313" key="3">
    <source>
        <dbReference type="Proteomes" id="UP001056436"/>
    </source>
</evidence>
<dbReference type="Proteomes" id="UP001056436">
    <property type="component" value="Unassembled WGS sequence"/>
</dbReference>
<evidence type="ECO:0000256" key="1">
    <source>
        <dbReference type="SAM" id="MobiDB-lite"/>
    </source>
</evidence>
<accession>A0A9P9X592</accession>
<proteinExistence type="predicted"/>
<dbReference type="AlphaFoldDB" id="A0A9P9X592"/>
<reference evidence="2" key="1">
    <citation type="submission" date="2019-01" db="EMBL/GenBank/DDBJ databases">
        <title>Colletotrichum abscissum LGMF1257.</title>
        <authorList>
            <person name="Baroncelli R."/>
        </authorList>
    </citation>
    <scope>NUCLEOTIDE SEQUENCE</scope>
    <source>
        <strain evidence="2">Ca142</strain>
    </source>
</reference>
<feature type="compositionally biased region" description="Polar residues" evidence="1">
    <location>
        <begin position="24"/>
        <end position="34"/>
    </location>
</feature>
<protein>
    <submittedName>
        <fullName evidence="2">Uncharacterized protein</fullName>
    </submittedName>
</protein>
<evidence type="ECO:0000313" key="2">
    <source>
        <dbReference type="EMBL" id="KAI3537487.1"/>
    </source>
</evidence>
<feature type="region of interest" description="Disordered" evidence="1">
    <location>
        <begin position="19"/>
        <end position="46"/>
    </location>
</feature>
<keyword evidence="3" id="KW-1185">Reference proteome</keyword>